<proteinExistence type="predicted"/>
<sequence length="83" mass="9951">MERHLDWKRASNSRWDLPSEWTMSAGKRKNLVNRPKIRRRISIVFGSQVERVTRTIRHVKFFWTNSKSGINGKKRNICQAHME</sequence>
<name>A0A8X6L3W1_TRICU</name>
<dbReference type="AlphaFoldDB" id="A0A8X6L3W1"/>
<evidence type="ECO:0000313" key="1">
    <source>
        <dbReference type="EMBL" id="GFQ95524.1"/>
    </source>
</evidence>
<accession>A0A8X6L3W1</accession>
<evidence type="ECO:0000313" key="2">
    <source>
        <dbReference type="Proteomes" id="UP000887116"/>
    </source>
</evidence>
<protein>
    <submittedName>
        <fullName evidence="1">Uncharacterized protein</fullName>
    </submittedName>
</protein>
<dbReference type="EMBL" id="BMAO01014524">
    <property type="protein sequence ID" value="GFQ95524.1"/>
    <property type="molecule type" value="Genomic_DNA"/>
</dbReference>
<comment type="caution">
    <text evidence="1">The sequence shown here is derived from an EMBL/GenBank/DDBJ whole genome shotgun (WGS) entry which is preliminary data.</text>
</comment>
<gene>
    <name evidence="1" type="ORF">TNCT_200511</name>
</gene>
<organism evidence="1 2">
    <name type="scientific">Trichonephila clavata</name>
    <name type="common">Joro spider</name>
    <name type="synonym">Nephila clavata</name>
    <dbReference type="NCBI Taxonomy" id="2740835"/>
    <lineage>
        <taxon>Eukaryota</taxon>
        <taxon>Metazoa</taxon>
        <taxon>Ecdysozoa</taxon>
        <taxon>Arthropoda</taxon>
        <taxon>Chelicerata</taxon>
        <taxon>Arachnida</taxon>
        <taxon>Araneae</taxon>
        <taxon>Araneomorphae</taxon>
        <taxon>Entelegynae</taxon>
        <taxon>Araneoidea</taxon>
        <taxon>Nephilidae</taxon>
        <taxon>Trichonephila</taxon>
    </lineage>
</organism>
<dbReference type="Proteomes" id="UP000887116">
    <property type="component" value="Unassembled WGS sequence"/>
</dbReference>
<reference evidence="1" key="1">
    <citation type="submission" date="2020-07" db="EMBL/GenBank/DDBJ databases">
        <title>Multicomponent nature underlies the extraordinary mechanical properties of spider dragline silk.</title>
        <authorList>
            <person name="Kono N."/>
            <person name="Nakamura H."/>
            <person name="Mori M."/>
            <person name="Yoshida Y."/>
            <person name="Ohtoshi R."/>
            <person name="Malay A.D."/>
            <person name="Moran D.A.P."/>
            <person name="Tomita M."/>
            <person name="Numata K."/>
            <person name="Arakawa K."/>
        </authorList>
    </citation>
    <scope>NUCLEOTIDE SEQUENCE</scope>
</reference>
<keyword evidence="2" id="KW-1185">Reference proteome</keyword>